<keyword evidence="1" id="KW-0812">Transmembrane</keyword>
<feature type="transmembrane region" description="Helical" evidence="1">
    <location>
        <begin position="319"/>
        <end position="337"/>
    </location>
</feature>
<organism evidence="2">
    <name type="scientific">Citrobacter youngae</name>
    <dbReference type="NCBI Taxonomy" id="133448"/>
    <lineage>
        <taxon>Bacteria</taxon>
        <taxon>Pseudomonadati</taxon>
        <taxon>Pseudomonadota</taxon>
        <taxon>Gammaproteobacteria</taxon>
        <taxon>Enterobacterales</taxon>
        <taxon>Enterobacteriaceae</taxon>
        <taxon>Citrobacter</taxon>
        <taxon>Citrobacter freundii complex</taxon>
    </lineage>
</organism>
<feature type="transmembrane region" description="Helical" evidence="1">
    <location>
        <begin position="131"/>
        <end position="151"/>
    </location>
</feature>
<gene>
    <name evidence="2" type="primary">wzy</name>
</gene>
<feature type="transmembrane region" description="Helical" evidence="1">
    <location>
        <begin position="349"/>
        <end position="367"/>
    </location>
</feature>
<keyword evidence="1" id="KW-0472">Membrane</keyword>
<reference evidence="2" key="1">
    <citation type="submission" date="2018-05" db="EMBL/GenBank/DDBJ databases">
        <authorList>
            <person name="Lanie J.A."/>
            <person name="Ng W.-L."/>
            <person name="Kazmierczak K.M."/>
            <person name="Andrzejewski T.M."/>
            <person name="Davidsen T.M."/>
            <person name="Wayne K.J."/>
            <person name="Tettelin H."/>
            <person name="Glass J.I."/>
            <person name="Rusch D."/>
            <person name="Podicherti R."/>
            <person name="Tsui H.-C.T."/>
            <person name="Winkler M.E."/>
        </authorList>
    </citation>
    <scope>NUCLEOTIDE SEQUENCE</scope>
    <source>
        <strain evidence="2">O16_G3541</strain>
    </source>
</reference>
<accession>A0A2Z4BVF9</accession>
<dbReference type="InterPro" id="IPR049458">
    <property type="entry name" value="EpsG-like"/>
</dbReference>
<feature type="transmembrane region" description="Helical" evidence="1">
    <location>
        <begin position="296"/>
        <end position="313"/>
    </location>
</feature>
<evidence type="ECO:0000313" key="2">
    <source>
        <dbReference type="EMBL" id="AWU66650.1"/>
    </source>
</evidence>
<feature type="transmembrane region" description="Helical" evidence="1">
    <location>
        <begin position="61"/>
        <end position="82"/>
    </location>
</feature>
<dbReference type="EMBL" id="MH325894">
    <property type="protein sequence ID" value="AWU66650.1"/>
    <property type="molecule type" value="Genomic_DNA"/>
</dbReference>
<feature type="transmembrane region" description="Helical" evidence="1">
    <location>
        <begin position="21"/>
        <end position="41"/>
    </location>
</feature>
<feature type="transmembrane region" description="Helical" evidence="1">
    <location>
        <begin position="230"/>
        <end position="247"/>
    </location>
</feature>
<feature type="transmembrane region" description="Helical" evidence="1">
    <location>
        <begin position="103"/>
        <end position="125"/>
    </location>
</feature>
<name>A0A2Z4BVF9_9ENTR</name>
<feature type="transmembrane region" description="Helical" evidence="1">
    <location>
        <begin position="198"/>
        <end position="218"/>
    </location>
</feature>
<protein>
    <submittedName>
        <fullName evidence="2">O-antigen polymerase</fullName>
    </submittedName>
</protein>
<feature type="transmembrane region" description="Helical" evidence="1">
    <location>
        <begin position="267"/>
        <end position="284"/>
    </location>
</feature>
<feature type="transmembrane region" description="Helical" evidence="1">
    <location>
        <begin position="158"/>
        <end position="178"/>
    </location>
</feature>
<proteinExistence type="predicted"/>
<keyword evidence="1" id="KW-1133">Transmembrane helix</keyword>
<dbReference type="AlphaFoldDB" id="A0A2Z4BVF9"/>
<evidence type="ECO:0000256" key="1">
    <source>
        <dbReference type="SAM" id="Phobius"/>
    </source>
</evidence>
<dbReference type="Pfam" id="PF14897">
    <property type="entry name" value="EpsG"/>
    <property type="match status" value="1"/>
</dbReference>
<sequence>MILKNHDVEADAFFNKKNKTIHTFLVYNITIFFVIILYFIYPLITLPLIGLLSPFVNNRLRAFFSLLSIVFFILFYSSITPFSDIAEYVLIYRNIMETNIFSFGRFGGGIEIFILLIMRGVYFVFNGNEYAFLLSSFTIIQFFLFLFCLRINPRLSCLYFLVFNLSYAFYAFNAYFLRSMLSAVFLLNAFLLFNRKKYFYYLLAITSHLSSVLYIGMWEFIKARNRKIKFIVLIVAIFLMVVCFISLRERIEYYLFHSHGNSMGYVQALTIVINYLLCFLILFYSNARAELITRRMFLFLIFFLLLGIMSYNIPQNFGIRIALFIYALSPFFIYPMLISSKVYTASKIIALYFLLLINCSFLFIVLYKGDDVSFYMFEHPFDVSFWEVLSKNINSYLLEYYSVIYTR</sequence>